<dbReference type="Proteomes" id="UP000263014">
    <property type="component" value="Unassembled WGS sequence"/>
</dbReference>
<proteinExistence type="predicted"/>
<dbReference type="EMBL" id="QSON01000006">
    <property type="protein sequence ID" value="RGJ03742.1"/>
    <property type="molecule type" value="Genomic_DNA"/>
</dbReference>
<evidence type="ECO:0000313" key="5">
    <source>
        <dbReference type="Proteomes" id="UP000263014"/>
    </source>
</evidence>
<name>A0A374P6Z9_9FIRM</name>
<feature type="transmembrane region" description="Helical" evidence="1">
    <location>
        <begin position="284"/>
        <end position="304"/>
    </location>
</feature>
<keyword evidence="1" id="KW-1133">Transmembrane helix</keyword>
<feature type="transmembrane region" description="Helical" evidence="1">
    <location>
        <begin position="428"/>
        <end position="453"/>
    </location>
</feature>
<feature type="transmembrane region" description="Helical" evidence="1">
    <location>
        <begin position="316"/>
        <end position="339"/>
    </location>
</feature>
<accession>A0A374P6Z9</accession>
<feature type="transmembrane region" description="Helical" evidence="1">
    <location>
        <begin position="388"/>
        <end position="407"/>
    </location>
</feature>
<evidence type="ECO:0000313" key="3">
    <source>
        <dbReference type="EMBL" id="RGJ03742.1"/>
    </source>
</evidence>
<feature type="transmembrane region" description="Helical" evidence="1">
    <location>
        <begin position="83"/>
        <end position="102"/>
    </location>
</feature>
<evidence type="ECO:0000313" key="2">
    <source>
        <dbReference type="EMBL" id="RGD68084.1"/>
    </source>
</evidence>
<dbReference type="AlphaFoldDB" id="A0A374P6Z9"/>
<dbReference type="GO" id="GO:0005886">
    <property type="term" value="C:plasma membrane"/>
    <property type="evidence" value="ECO:0007669"/>
    <property type="project" value="TreeGrafter"/>
</dbReference>
<dbReference type="OrthoDB" id="9787129at2"/>
<dbReference type="PANTHER" id="PTHR30354">
    <property type="entry name" value="GNT FAMILY GLUCONATE TRANSPORTER"/>
    <property type="match status" value="1"/>
</dbReference>
<keyword evidence="1" id="KW-0472">Membrane</keyword>
<dbReference type="GO" id="GO:0015128">
    <property type="term" value="F:gluconate transmembrane transporter activity"/>
    <property type="evidence" value="ECO:0007669"/>
    <property type="project" value="InterPro"/>
</dbReference>
<evidence type="ECO:0000313" key="4">
    <source>
        <dbReference type="Proteomes" id="UP000261023"/>
    </source>
</evidence>
<organism evidence="3 5">
    <name type="scientific">Hungatella hathewayi</name>
    <dbReference type="NCBI Taxonomy" id="154046"/>
    <lineage>
        <taxon>Bacteria</taxon>
        <taxon>Bacillati</taxon>
        <taxon>Bacillota</taxon>
        <taxon>Clostridia</taxon>
        <taxon>Lachnospirales</taxon>
        <taxon>Lachnospiraceae</taxon>
        <taxon>Hungatella</taxon>
    </lineage>
</organism>
<comment type="caution">
    <text evidence="3">The sequence shown here is derived from an EMBL/GenBank/DDBJ whole genome shotgun (WGS) entry which is preliminary data.</text>
</comment>
<feature type="transmembrane region" description="Helical" evidence="1">
    <location>
        <begin position="52"/>
        <end position="71"/>
    </location>
</feature>
<evidence type="ECO:0000256" key="1">
    <source>
        <dbReference type="SAM" id="Phobius"/>
    </source>
</evidence>
<dbReference type="EMBL" id="QTJW01000019">
    <property type="protein sequence ID" value="RGD68084.1"/>
    <property type="molecule type" value="Genomic_DNA"/>
</dbReference>
<dbReference type="InterPro" id="IPR003474">
    <property type="entry name" value="Glcn_transporter"/>
</dbReference>
<sequence length="499" mass="52633">MKRSSISARSIFSVSVRSSSRKGSNCMNPVIAMLIGVVVMMGLIIFTRMHAFPSLIISAILIGILSGIPLGESISTVTSGFGGTMASIGIVIGFGCIMGIFLEKSGAAKRMALTILKMVGVKRADVVLGLTGFVVSIPVFCDSGFVILSSLAKEFSRLTKKSMVGLGGILGMGLYITHFMVPPTPGPLAVVSTFQKEGIPVDLGMFIIAGLLFSIPLFIVSIFLFRWFGNRYPDFIVPSEIDRSKYTKAQLVVLDKIDEKLKEGKELENSDFEALLSTEKLPSAGISFTILLLPVFLILCNTVVSQTAWKANAVGGVITFLGNPVIALFISLCLGAFVLAKDMDKKTVNGMMNDALKDAGPIVCITAAGGALGAVVKATGAAQLMADGIVAVGIPGILVPLLIGTIMRFPQGSGTTAMITGSAIIAPMLTTLGINPYLAGLAVCLTSMCPSFLNDSYFHVVTNFSGMDIKTSLKTWSIGTIIIPIFGSVLICILAVFFH</sequence>
<dbReference type="Proteomes" id="UP000261023">
    <property type="component" value="Unassembled WGS sequence"/>
</dbReference>
<gene>
    <name evidence="2" type="ORF">DWX31_24140</name>
    <name evidence="3" type="ORF">DXD79_15300</name>
</gene>
<keyword evidence="1" id="KW-0812">Transmembrane</keyword>
<dbReference type="PANTHER" id="PTHR30354:SF11">
    <property type="entry name" value="PERMEASE"/>
    <property type="match status" value="1"/>
</dbReference>
<dbReference type="Pfam" id="PF02447">
    <property type="entry name" value="GntP_permease"/>
    <property type="match status" value="1"/>
</dbReference>
<feature type="transmembrane region" description="Helical" evidence="1">
    <location>
        <begin position="126"/>
        <end position="151"/>
    </location>
</feature>
<feature type="transmembrane region" description="Helical" evidence="1">
    <location>
        <begin position="473"/>
        <end position="498"/>
    </location>
</feature>
<feature type="transmembrane region" description="Helical" evidence="1">
    <location>
        <begin position="163"/>
        <end position="181"/>
    </location>
</feature>
<protein>
    <submittedName>
        <fullName evidence="3">GntP family permease</fullName>
    </submittedName>
</protein>
<reference evidence="4 5" key="1">
    <citation type="submission" date="2018-08" db="EMBL/GenBank/DDBJ databases">
        <title>A genome reference for cultivated species of the human gut microbiota.</title>
        <authorList>
            <person name="Zou Y."/>
            <person name="Xue W."/>
            <person name="Luo G."/>
        </authorList>
    </citation>
    <scope>NUCLEOTIDE SEQUENCE [LARGE SCALE GENOMIC DNA]</scope>
    <source>
        <strain evidence="2 4">AF19-13AC</strain>
        <strain evidence="3 5">TM09-12</strain>
    </source>
</reference>
<feature type="transmembrane region" description="Helical" evidence="1">
    <location>
        <begin position="26"/>
        <end position="46"/>
    </location>
</feature>
<feature type="transmembrane region" description="Helical" evidence="1">
    <location>
        <begin position="359"/>
        <end position="376"/>
    </location>
</feature>
<feature type="transmembrane region" description="Helical" evidence="1">
    <location>
        <begin position="201"/>
        <end position="225"/>
    </location>
</feature>